<evidence type="ECO:0000313" key="3">
    <source>
        <dbReference type="EMBL" id="KAJ3478725.1"/>
    </source>
</evidence>
<keyword evidence="4" id="KW-1185">Reference proteome</keyword>
<protein>
    <submittedName>
        <fullName evidence="3">Uncharacterized protein</fullName>
    </submittedName>
</protein>
<feature type="compositionally biased region" description="Basic residues" evidence="1">
    <location>
        <begin position="130"/>
        <end position="140"/>
    </location>
</feature>
<feature type="region of interest" description="Disordered" evidence="1">
    <location>
        <begin position="112"/>
        <end position="140"/>
    </location>
</feature>
<evidence type="ECO:0000313" key="4">
    <source>
        <dbReference type="Proteomes" id="UP001212997"/>
    </source>
</evidence>
<dbReference type="AlphaFoldDB" id="A0AAD5YCT4"/>
<evidence type="ECO:0000256" key="1">
    <source>
        <dbReference type="SAM" id="MobiDB-lite"/>
    </source>
</evidence>
<name>A0AAD5YCT4_9APHY</name>
<reference evidence="3" key="1">
    <citation type="submission" date="2022-07" db="EMBL/GenBank/DDBJ databases">
        <title>Genome Sequence of Physisporinus lineatus.</title>
        <authorList>
            <person name="Buettner E."/>
        </authorList>
    </citation>
    <scope>NUCLEOTIDE SEQUENCE</scope>
    <source>
        <strain evidence="3">VT162</strain>
    </source>
</reference>
<feature type="signal peptide" evidence="2">
    <location>
        <begin position="1"/>
        <end position="20"/>
    </location>
</feature>
<sequence>MHAPTLTFIILIISALVVSSLPLGSPYAHANDRRDVDLDLLARGYDEYLVDRYYDENIGRSLEERADHMNDLLERNEDLQARFFLTNIFKGVVGIGQSIANKIKQKKQQKALQRQRQVAQPGGRPAPPPPRKHGKSRHHKRDLLEERELVEIYDRELDVEDILARALDSILEKRQLEGSDELLF</sequence>
<dbReference type="Proteomes" id="UP001212997">
    <property type="component" value="Unassembled WGS sequence"/>
</dbReference>
<comment type="caution">
    <text evidence="3">The sequence shown here is derived from an EMBL/GenBank/DDBJ whole genome shotgun (WGS) entry which is preliminary data.</text>
</comment>
<gene>
    <name evidence="3" type="ORF">NLI96_g9556</name>
</gene>
<evidence type="ECO:0000256" key="2">
    <source>
        <dbReference type="SAM" id="SignalP"/>
    </source>
</evidence>
<feature type="chain" id="PRO_5042039798" evidence="2">
    <location>
        <begin position="21"/>
        <end position="184"/>
    </location>
</feature>
<proteinExistence type="predicted"/>
<dbReference type="EMBL" id="JANAWD010000489">
    <property type="protein sequence ID" value="KAJ3478725.1"/>
    <property type="molecule type" value="Genomic_DNA"/>
</dbReference>
<accession>A0AAD5YCT4</accession>
<keyword evidence="2" id="KW-0732">Signal</keyword>
<feature type="compositionally biased region" description="Low complexity" evidence="1">
    <location>
        <begin position="112"/>
        <end position="123"/>
    </location>
</feature>
<organism evidence="3 4">
    <name type="scientific">Meripilus lineatus</name>
    <dbReference type="NCBI Taxonomy" id="2056292"/>
    <lineage>
        <taxon>Eukaryota</taxon>
        <taxon>Fungi</taxon>
        <taxon>Dikarya</taxon>
        <taxon>Basidiomycota</taxon>
        <taxon>Agaricomycotina</taxon>
        <taxon>Agaricomycetes</taxon>
        <taxon>Polyporales</taxon>
        <taxon>Meripilaceae</taxon>
        <taxon>Meripilus</taxon>
    </lineage>
</organism>